<dbReference type="PANTHER" id="PTHR45979">
    <property type="entry name" value="PAP/OAS1 SUBSTRATE-BINDING DOMAIN SUPERFAMILY"/>
    <property type="match status" value="1"/>
</dbReference>
<protein>
    <recommendedName>
        <fullName evidence="4">Polymerase nucleotidyl transferase domain-containing protein</fullName>
    </recommendedName>
</protein>
<dbReference type="AlphaFoldDB" id="A0A164TPR5"/>
<dbReference type="Gene3D" id="1.10.1410.10">
    <property type="match status" value="1"/>
</dbReference>
<dbReference type="Gramene" id="KZM87806">
    <property type="protein sequence ID" value="KZM87806"/>
    <property type="gene ID" value="DCAR_024907"/>
</dbReference>
<dbReference type="OMA" id="CETIGWR"/>
<gene>
    <name evidence="3" type="ORF">DCAR_024907</name>
</gene>
<dbReference type="CDD" id="cd05402">
    <property type="entry name" value="NT_PAP_TUTase"/>
    <property type="match status" value="1"/>
</dbReference>
<comment type="caution">
    <text evidence="3">The sequence shown here is derived from an EMBL/GenBank/DDBJ whole genome shotgun (WGS) entry which is preliminary data.</text>
</comment>
<dbReference type="InterPro" id="IPR043519">
    <property type="entry name" value="NT_sf"/>
</dbReference>
<dbReference type="InterPro" id="IPR058920">
    <property type="entry name" value="PAP-OAS1-bd-rel"/>
</dbReference>
<reference evidence="3" key="1">
    <citation type="journal article" date="2016" name="Nat. Genet.">
        <title>A high-quality carrot genome assembly provides new insights into carotenoid accumulation and asterid genome evolution.</title>
        <authorList>
            <person name="Iorizzo M."/>
            <person name="Ellison S."/>
            <person name="Senalik D."/>
            <person name="Zeng P."/>
            <person name="Satapoomin P."/>
            <person name="Huang J."/>
            <person name="Bowman M."/>
            <person name="Iovene M."/>
            <person name="Sanseverino W."/>
            <person name="Cavagnaro P."/>
            <person name="Yildiz M."/>
            <person name="Macko-Podgorni A."/>
            <person name="Moranska E."/>
            <person name="Grzebelus E."/>
            <person name="Grzebelus D."/>
            <person name="Ashrafi H."/>
            <person name="Zheng Z."/>
            <person name="Cheng S."/>
            <person name="Spooner D."/>
            <person name="Van Deynze A."/>
            <person name="Simon P."/>
        </authorList>
    </citation>
    <scope>NUCLEOTIDE SEQUENCE [LARGE SCALE GENOMIC DNA]</scope>
    <source>
        <tissue evidence="3">Leaf</tissue>
    </source>
</reference>
<dbReference type="InterPro" id="IPR054708">
    <property type="entry name" value="MTPAP-like_central"/>
</dbReference>
<feature type="domain" description="Poly(A) RNA polymerase mitochondrial-like central palm" evidence="1">
    <location>
        <begin position="11"/>
        <end position="131"/>
    </location>
</feature>
<evidence type="ECO:0000259" key="2">
    <source>
        <dbReference type="Pfam" id="PF26180"/>
    </source>
</evidence>
<dbReference type="Gene3D" id="3.30.460.10">
    <property type="entry name" value="Beta Polymerase, domain 2"/>
    <property type="match status" value="1"/>
</dbReference>
<evidence type="ECO:0000313" key="3">
    <source>
        <dbReference type="EMBL" id="KZM87806.1"/>
    </source>
</evidence>
<organism evidence="3">
    <name type="scientific">Daucus carota subsp. sativus</name>
    <name type="common">Carrot</name>
    <dbReference type="NCBI Taxonomy" id="79200"/>
    <lineage>
        <taxon>Eukaryota</taxon>
        <taxon>Viridiplantae</taxon>
        <taxon>Streptophyta</taxon>
        <taxon>Embryophyta</taxon>
        <taxon>Tracheophyta</taxon>
        <taxon>Spermatophyta</taxon>
        <taxon>Magnoliopsida</taxon>
        <taxon>eudicotyledons</taxon>
        <taxon>Gunneridae</taxon>
        <taxon>Pentapetalae</taxon>
        <taxon>asterids</taxon>
        <taxon>campanulids</taxon>
        <taxon>Apiales</taxon>
        <taxon>Apiaceae</taxon>
        <taxon>Apioideae</taxon>
        <taxon>Scandiceae</taxon>
        <taxon>Daucinae</taxon>
        <taxon>Daucus</taxon>
        <taxon>Daucus sect. Daucus</taxon>
    </lineage>
</organism>
<dbReference type="PANTHER" id="PTHR45979:SF30">
    <property type="entry name" value="NUCLEOTIDYLTRANSFERASE"/>
    <property type="match status" value="1"/>
</dbReference>
<sequence length="484" mass="54560">MEAGEKAAWKEVLLKISPTLDADEKRADIIVFLQTIISQYFKGIQVFPYGSVPLKTYLADGDIDMTVICYPNMKDYIANDIYKLLKYEEQNMSAEYTIKETRMIGAEVKLVKCKVENIPIDISFNQLGGLSTLCFLEQVDHLVQKNHLFKRSVMLLKAWCHYECHILGAFHGLLATYALEVLILYIFQRFNSSLNGPLAVLYRFLDYYANFDWNNYCISLEGPILTSSLPNLVVTDQGNDGADLLLSKEDMRSYTEMFSSSTFCVNQDMQIFGAKYLNIMDPLKEKNNLGRSVSKANAARIISAFKYGARNLGRILQLPRESISDEIKKFFGSTLMNHGSSFAELERLSPLPVSEEDFPLESVEIDDIYDDGDDNDDCNDNNVEGTRPASNVSSLLKAWPLDKPMDTETVKESELLDLRGDYASSARNLAYSLCTLGYSSTIPALSTRPPTTGQFQEMPSTSAQWNLNENAAVARRRFNTGNNH</sequence>
<dbReference type="EMBL" id="LNRQ01000007">
    <property type="protein sequence ID" value="KZM87806.1"/>
    <property type="molecule type" value="Genomic_DNA"/>
</dbReference>
<dbReference type="SUPFAM" id="SSF81301">
    <property type="entry name" value="Nucleotidyltransferase"/>
    <property type="match status" value="1"/>
</dbReference>
<name>A0A164TPR5_DAUCS</name>
<dbReference type="Pfam" id="PF26180">
    <property type="entry name" value="PAP-OAS1"/>
    <property type="match status" value="1"/>
</dbReference>
<dbReference type="InterPro" id="IPR058921">
    <property type="entry name" value="PAP/OAS1-rel"/>
</dbReference>
<proteinExistence type="predicted"/>
<dbReference type="STRING" id="79200.A0A164TPR5"/>
<dbReference type="SUPFAM" id="SSF81631">
    <property type="entry name" value="PAP/OAS1 substrate-binding domain"/>
    <property type="match status" value="1"/>
</dbReference>
<feature type="domain" description="PAP/OAS1 substrate-binding-related" evidence="2">
    <location>
        <begin position="143"/>
        <end position="335"/>
    </location>
</feature>
<evidence type="ECO:0000259" key="1">
    <source>
        <dbReference type="Pfam" id="PF22600"/>
    </source>
</evidence>
<accession>A0A164TPR5</accession>
<dbReference type="Pfam" id="PF22600">
    <property type="entry name" value="MTPAP-like_central"/>
    <property type="match status" value="1"/>
</dbReference>
<evidence type="ECO:0008006" key="4">
    <source>
        <dbReference type="Google" id="ProtNLM"/>
    </source>
</evidence>